<dbReference type="GO" id="GO:0046872">
    <property type="term" value="F:metal ion binding"/>
    <property type="evidence" value="ECO:0007669"/>
    <property type="project" value="UniProtKB-KW"/>
</dbReference>
<evidence type="ECO:0000256" key="10">
    <source>
        <dbReference type="ARBA" id="ARBA00048807"/>
    </source>
</evidence>
<evidence type="ECO:0000313" key="11">
    <source>
        <dbReference type="EMBL" id="ABC45455.1"/>
    </source>
</evidence>
<keyword evidence="12" id="KW-1185">Reference proteome</keyword>
<dbReference type="OrthoDB" id="9804698at2"/>
<evidence type="ECO:0000256" key="3">
    <source>
        <dbReference type="ARBA" id="ARBA00008900"/>
    </source>
</evidence>
<dbReference type="EnsemblBacteria" id="ABC45455">
    <property type="protein sequence ID" value="ABC45455"/>
    <property type="gene ID" value="SRU_1508"/>
</dbReference>
<keyword evidence="8" id="KW-0456">Lyase</keyword>
<accession>Q2S2F0</accession>
<comment type="cofactor">
    <cofactor evidence="1">
        <name>Zn(2+)</name>
        <dbReference type="ChEBI" id="CHEBI:29105"/>
    </cofactor>
</comment>
<evidence type="ECO:0000313" key="12">
    <source>
        <dbReference type="Proteomes" id="UP000008674"/>
    </source>
</evidence>
<dbReference type="Pfam" id="PF01242">
    <property type="entry name" value="PTPS"/>
    <property type="match status" value="1"/>
</dbReference>
<dbReference type="Proteomes" id="UP000008674">
    <property type="component" value="Chromosome"/>
</dbReference>
<dbReference type="PANTHER" id="PTHR12589:SF7">
    <property type="entry name" value="6-PYRUVOYL TETRAHYDROBIOPTERIN SYNTHASE"/>
    <property type="match status" value="1"/>
</dbReference>
<sequence length="123" mass="14130">MYELMVRRDFVAQHYLTVPDCGPENEWHSHHFDVEVALKGDELNEHGYLVDIVEVEGALEALVDRYEDATLNDLPEFEGLNPSIEHFSRIFCTALTEQLNTAQLETVTVKIWEDDTAWASYTA</sequence>
<dbReference type="AlphaFoldDB" id="Q2S2F0"/>
<evidence type="ECO:0000256" key="9">
    <source>
        <dbReference type="ARBA" id="ARBA00031449"/>
    </source>
</evidence>
<dbReference type="PANTHER" id="PTHR12589">
    <property type="entry name" value="PYRUVOYL TETRAHYDROBIOPTERIN SYNTHASE"/>
    <property type="match status" value="1"/>
</dbReference>
<dbReference type="eggNOG" id="COG0720">
    <property type="taxonomic scope" value="Bacteria"/>
</dbReference>
<evidence type="ECO:0000256" key="7">
    <source>
        <dbReference type="ARBA" id="ARBA00022833"/>
    </source>
</evidence>
<dbReference type="SUPFAM" id="SSF55620">
    <property type="entry name" value="Tetrahydrobiopterin biosynthesis enzymes-like"/>
    <property type="match status" value="1"/>
</dbReference>
<name>Q2S2F0_SALRD</name>
<evidence type="ECO:0000256" key="2">
    <source>
        <dbReference type="ARBA" id="ARBA00005061"/>
    </source>
</evidence>
<dbReference type="InterPro" id="IPR007115">
    <property type="entry name" value="6-PTP_synth/QueD"/>
</dbReference>
<comment type="similarity">
    <text evidence="3">Belongs to the PTPS family. QueD subfamily.</text>
</comment>
<protein>
    <recommendedName>
        <fullName evidence="5">6-carboxy-5,6,7,8-tetrahydropterin synthase</fullName>
        <ecNumber evidence="4">4.1.2.50</ecNumber>
    </recommendedName>
    <alternativeName>
        <fullName evidence="9">Queuosine biosynthesis protein QueD</fullName>
    </alternativeName>
</protein>
<organism evidence="11 12">
    <name type="scientific">Salinibacter ruber (strain DSM 13855 / M31)</name>
    <dbReference type="NCBI Taxonomy" id="309807"/>
    <lineage>
        <taxon>Bacteria</taxon>
        <taxon>Pseudomonadati</taxon>
        <taxon>Rhodothermota</taxon>
        <taxon>Rhodothermia</taxon>
        <taxon>Rhodothermales</taxon>
        <taxon>Salinibacteraceae</taxon>
        <taxon>Salinibacter</taxon>
    </lineage>
</organism>
<dbReference type="KEGG" id="sru:SRU_1508"/>
<evidence type="ECO:0000256" key="8">
    <source>
        <dbReference type="ARBA" id="ARBA00023239"/>
    </source>
</evidence>
<dbReference type="HOGENOM" id="CLU_111016_6_3_10"/>
<reference evidence="11 12" key="1">
    <citation type="journal article" date="2005" name="Proc. Natl. Acad. Sci. U.S.A.">
        <title>The genome of Salinibacter ruber: convergence and gene exchange among hyperhalophilic bacteria and archaea.</title>
        <authorList>
            <person name="Mongodin E.F."/>
            <person name="Nelson K.E."/>
            <person name="Daugherty S."/>
            <person name="Deboy R.T."/>
            <person name="Wister J."/>
            <person name="Khouri H."/>
            <person name="Weidman J."/>
            <person name="Walsh D.A."/>
            <person name="Papke R.T."/>
            <person name="Sanchez Perez G."/>
            <person name="Sharma A.K."/>
            <person name="Nesbo C.L."/>
            <person name="MacLeod D."/>
            <person name="Bapteste E."/>
            <person name="Doolittle W.F."/>
            <person name="Charlebois R.L."/>
            <person name="Legault B."/>
            <person name="Rodriguez-Valera F."/>
        </authorList>
    </citation>
    <scope>NUCLEOTIDE SEQUENCE [LARGE SCALE GENOMIC DNA]</scope>
    <source>
        <strain evidence="12">DSM 13855 / CECT 5946 / M31</strain>
    </source>
</reference>
<evidence type="ECO:0000256" key="4">
    <source>
        <dbReference type="ARBA" id="ARBA00012982"/>
    </source>
</evidence>
<comment type="catalytic activity">
    <reaction evidence="10">
        <text>7,8-dihydroneopterin 3'-triphosphate + H2O = 6-carboxy-5,6,7,8-tetrahydropterin + triphosphate + acetaldehyde + 2 H(+)</text>
        <dbReference type="Rhea" id="RHEA:27966"/>
        <dbReference type="ChEBI" id="CHEBI:15343"/>
        <dbReference type="ChEBI" id="CHEBI:15377"/>
        <dbReference type="ChEBI" id="CHEBI:15378"/>
        <dbReference type="ChEBI" id="CHEBI:18036"/>
        <dbReference type="ChEBI" id="CHEBI:58462"/>
        <dbReference type="ChEBI" id="CHEBI:61032"/>
        <dbReference type="EC" id="4.1.2.50"/>
    </reaction>
</comment>
<dbReference type="EC" id="4.1.2.50" evidence="4"/>
<dbReference type="EMBL" id="CP000159">
    <property type="protein sequence ID" value="ABC45455.1"/>
    <property type="molecule type" value="Genomic_DNA"/>
</dbReference>
<evidence type="ECO:0000256" key="1">
    <source>
        <dbReference type="ARBA" id="ARBA00001947"/>
    </source>
</evidence>
<proteinExistence type="inferred from homology"/>
<evidence type="ECO:0000256" key="6">
    <source>
        <dbReference type="ARBA" id="ARBA00022723"/>
    </source>
</evidence>
<dbReference type="InterPro" id="IPR038418">
    <property type="entry name" value="6-PTP_synth/QueD_sf"/>
</dbReference>
<evidence type="ECO:0000256" key="5">
    <source>
        <dbReference type="ARBA" id="ARBA00018141"/>
    </source>
</evidence>
<dbReference type="STRING" id="309807.SRU_1508"/>
<dbReference type="PATRIC" id="fig|309807.25.peg.1564"/>
<gene>
    <name evidence="11" type="ordered locus">SRU_1508</name>
</gene>
<dbReference type="RefSeq" id="WP_011404257.1">
    <property type="nucleotide sequence ID" value="NC_007677.1"/>
</dbReference>
<keyword evidence="6" id="KW-0479">Metal-binding</keyword>
<keyword evidence="7" id="KW-0862">Zinc</keyword>
<comment type="pathway">
    <text evidence="2">Purine metabolism; 7-cyano-7-deazaguanine biosynthesis.</text>
</comment>
<dbReference type="GO" id="GO:0070497">
    <property type="term" value="F:6-carboxytetrahydropterin synthase activity"/>
    <property type="evidence" value="ECO:0007669"/>
    <property type="project" value="UniProtKB-EC"/>
</dbReference>
<dbReference type="Gene3D" id="3.30.479.10">
    <property type="entry name" value="6-pyruvoyl tetrahydropterin synthase/QueD"/>
    <property type="match status" value="1"/>
</dbReference>
<dbReference type="UniPathway" id="UPA00391"/>